<keyword evidence="3" id="KW-1185">Reference proteome</keyword>
<dbReference type="Proteomes" id="UP001209755">
    <property type="component" value="Unassembled WGS sequence"/>
</dbReference>
<evidence type="ECO:0000313" key="3">
    <source>
        <dbReference type="Proteomes" id="UP001209755"/>
    </source>
</evidence>
<gene>
    <name evidence="2" type="ORF">M2319_002217</name>
</gene>
<dbReference type="RefSeq" id="WP_264601511.1">
    <property type="nucleotide sequence ID" value="NZ_JAOQNS010000005.1"/>
</dbReference>
<dbReference type="InterPro" id="IPR032635">
    <property type="entry name" value="Anti_2"/>
</dbReference>
<name>A0ABT3HBW3_9HYPH</name>
<comment type="caution">
    <text evidence="2">The sequence shown here is derived from an EMBL/GenBank/DDBJ whole genome shotgun (WGS) entry which is preliminary data.</text>
</comment>
<organism evidence="2 3">
    <name type="scientific">Rhodobium gokarnense</name>
    <dbReference type="NCBI Taxonomy" id="364296"/>
    <lineage>
        <taxon>Bacteria</taxon>
        <taxon>Pseudomonadati</taxon>
        <taxon>Pseudomonadota</taxon>
        <taxon>Alphaproteobacteria</taxon>
        <taxon>Hyphomicrobiales</taxon>
        <taxon>Rhodobiaceae</taxon>
        <taxon>Rhodobium</taxon>
    </lineage>
</organism>
<dbReference type="PROSITE" id="PS51257">
    <property type="entry name" value="PROKAR_LIPOPROTEIN"/>
    <property type="match status" value="1"/>
</dbReference>
<sequence length="148" mass="15822">MRIGALIVGATLAGLVGGCDTLGLSSSSDGDVSLKSRYGSGEPVPKSKAGAAIEALIGQEISPELDDEDRQAIYEAQFRALEYNRSGSPVAWKNPSSGNRGEVIPGPTYTINNSRCRDYTHTIFVDDAPKVFRGTACRQPNETWRSVS</sequence>
<protein>
    <submittedName>
        <fullName evidence="2">Surface antigen</fullName>
    </submittedName>
</protein>
<evidence type="ECO:0000313" key="2">
    <source>
        <dbReference type="EMBL" id="MCW2307880.1"/>
    </source>
</evidence>
<proteinExistence type="predicted"/>
<accession>A0ABT3HBW3</accession>
<dbReference type="EMBL" id="JAOQNS010000005">
    <property type="protein sequence ID" value="MCW2307880.1"/>
    <property type="molecule type" value="Genomic_DNA"/>
</dbReference>
<reference evidence="3" key="1">
    <citation type="submission" date="2023-07" db="EMBL/GenBank/DDBJ databases">
        <title>Genome sequencing of Purple Non-Sulfur Bacteria from various extreme environments.</title>
        <authorList>
            <person name="Mayer M."/>
        </authorList>
    </citation>
    <scope>NUCLEOTIDE SEQUENCE [LARGE SCALE GENOMIC DNA]</scope>
    <source>
        <strain evidence="3">DSM 17935</strain>
    </source>
</reference>
<feature type="domain" description="Surface antigen" evidence="1">
    <location>
        <begin position="68"/>
        <end position="145"/>
    </location>
</feature>
<evidence type="ECO:0000259" key="1">
    <source>
        <dbReference type="Pfam" id="PF16998"/>
    </source>
</evidence>
<dbReference type="Pfam" id="PF16998">
    <property type="entry name" value="17kDa_Anti_2"/>
    <property type="match status" value="1"/>
</dbReference>